<dbReference type="RefSeq" id="WP_305473480.1">
    <property type="nucleotide sequence ID" value="NZ_JAUYVT010000037.1"/>
</dbReference>
<comment type="caution">
    <text evidence="1">The sequence shown here is derived from an EMBL/GenBank/DDBJ whole genome shotgun (WGS) entry which is preliminary data.</text>
</comment>
<dbReference type="Proteomes" id="UP001177212">
    <property type="component" value="Unassembled WGS sequence"/>
</dbReference>
<gene>
    <name evidence="1" type="ORF">Q8W34_21055</name>
</gene>
<sequence length="110" mass="12760">MPNNHITLKDIKSITDVDLAFSTTRFLPEMEDIPAEFFRGNEYTNLIECLFYGTDLPSGEMMFHFDIEPNELNKFIRAHLKSFEPKHEHKIAGVGFLLSQLCTFEEYPAN</sequence>
<reference evidence="1" key="1">
    <citation type="submission" date="2023-07" db="EMBL/GenBank/DDBJ databases">
        <title>Genome content predicts the carbon catabolic preferences of heterotrophic bacteria.</title>
        <authorList>
            <person name="Gralka M."/>
        </authorList>
    </citation>
    <scope>NUCLEOTIDE SEQUENCE</scope>
    <source>
        <strain evidence="1">4G09</strain>
    </source>
</reference>
<evidence type="ECO:0000313" key="1">
    <source>
        <dbReference type="EMBL" id="MDP2567131.1"/>
    </source>
</evidence>
<organism evidence="1 2">
    <name type="scientific">Pseudoalteromonas marina</name>
    <dbReference type="NCBI Taxonomy" id="267375"/>
    <lineage>
        <taxon>Bacteria</taxon>
        <taxon>Pseudomonadati</taxon>
        <taxon>Pseudomonadota</taxon>
        <taxon>Gammaproteobacteria</taxon>
        <taxon>Alteromonadales</taxon>
        <taxon>Pseudoalteromonadaceae</taxon>
        <taxon>Pseudoalteromonas</taxon>
    </lineage>
</organism>
<protein>
    <submittedName>
        <fullName evidence="1">Uncharacterized protein</fullName>
    </submittedName>
</protein>
<dbReference type="EMBL" id="JAUYVT010000037">
    <property type="protein sequence ID" value="MDP2567131.1"/>
    <property type="molecule type" value="Genomic_DNA"/>
</dbReference>
<keyword evidence="2" id="KW-1185">Reference proteome</keyword>
<accession>A0ABT9FK31</accession>
<name>A0ABT9FK31_9GAMM</name>
<evidence type="ECO:0000313" key="2">
    <source>
        <dbReference type="Proteomes" id="UP001177212"/>
    </source>
</evidence>
<proteinExistence type="predicted"/>